<sequence>MSFQAIQYTPGVNTGDYRMYARVGPYPPPQWVPPTPPPQHWQPPPPMLPPQWSGPPPATGPPAPPPATPQSSEPSSKKRKASPAPIAPKAQRRQGASTRGLTREQHLVALRIQLSHDLRDKWGCDGYWAEVMRQYKLAGMPEHRSLNKTLPKLHREFDEWLKREGNFNNAWEHDDELRFARREWAELMDEYDRMPPGEREMWRKAHGKALAEEREFEAAREAEVEQQERKRPRLTDDDLYGDDGSGQDESISDGMSNHDDSSLDVTSADESEEDRLATENDRRRLRSPPSSDSIRRGSVSRSRSEDAVTKSFMQANKVMTAWLESRKTETSDLSKINARLENKLDQMTSKLTHMEAMLNHVIKLVALQRQNPSTGLKNPQETAPATKEAKC</sequence>
<evidence type="ECO:0000313" key="3">
    <source>
        <dbReference type="EMBL" id="RMY26411.1"/>
    </source>
</evidence>
<feature type="compositionally biased region" description="Basic and acidic residues" evidence="2">
    <location>
        <begin position="213"/>
        <end position="236"/>
    </location>
</feature>
<dbReference type="Proteomes" id="UP000271337">
    <property type="component" value="Unassembled WGS sequence"/>
</dbReference>
<evidence type="ECO:0000256" key="1">
    <source>
        <dbReference type="SAM" id="Coils"/>
    </source>
</evidence>
<protein>
    <submittedName>
        <fullName evidence="3">Uncharacterized protein</fullName>
    </submittedName>
</protein>
<feature type="region of interest" description="Disordered" evidence="2">
    <location>
        <begin position="213"/>
        <end position="309"/>
    </location>
</feature>
<proteinExistence type="predicted"/>
<comment type="caution">
    <text evidence="3">The sequence shown here is derived from an EMBL/GenBank/DDBJ whole genome shotgun (WGS) entry which is preliminary data.</text>
</comment>
<feature type="coiled-coil region" evidence="1">
    <location>
        <begin position="330"/>
        <end position="357"/>
    </location>
</feature>
<evidence type="ECO:0000256" key="2">
    <source>
        <dbReference type="SAM" id="MobiDB-lite"/>
    </source>
</evidence>
<name>A0A3M7AFY4_HORWE</name>
<keyword evidence="1" id="KW-0175">Coiled coil</keyword>
<organism evidence="3 5">
    <name type="scientific">Hortaea werneckii</name>
    <name type="common">Black yeast</name>
    <name type="synonym">Cladosporium werneckii</name>
    <dbReference type="NCBI Taxonomy" id="91943"/>
    <lineage>
        <taxon>Eukaryota</taxon>
        <taxon>Fungi</taxon>
        <taxon>Dikarya</taxon>
        <taxon>Ascomycota</taxon>
        <taxon>Pezizomycotina</taxon>
        <taxon>Dothideomycetes</taxon>
        <taxon>Dothideomycetidae</taxon>
        <taxon>Mycosphaerellales</taxon>
        <taxon>Teratosphaeriaceae</taxon>
        <taxon>Hortaea</taxon>
    </lineage>
</organism>
<dbReference type="AlphaFoldDB" id="A0A3M7AFY4"/>
<feature type="compositionally biased region" description="Polar residues" evidence="2">
    <location>
        <begin position="1"/>
        <end position="12"/>
    </location>
</feature>
<dbReference type="VEuPathDB" id="FungiDB:BTJ68_15319"/>
<evidence type="ECO:0000313" key="4">
    <source>
        <dbReference type="EMBL" id="RMY29532.1"/>
    </source>
</evidence>
<feature type="compositionally biased region" description="Polar residues" evidence="2">
    <location>
        <begin position="371"/>
        <end position="383"/>
    </location>
</feature>
<feature type="compositionally biased region" description="Pro residues" evidence="2">
    <location>
        <begin position="25"/>
        <end position="68"/>
    </location>
</feature>
<feature type="region of interest" description="Disordered" evidence="2">
    <location>
        <begin position="1"/>
        <end position="102"/>
    </location>
</feature>
<dbReference type="OrthoDB" id="3908339at2759"/>
<dbReference type="Proteomes" id="UP000276864">
    <property type="component" value="Unassembled WGS sequence"/>
</dbReference>
<gene>
    <name evidence="4" type="ORF">D0866_08636</name>
    <name evidence="3" type="ORF">D0867_00042</name>
</gene>
<evidence type="ECO:0000313" key="5">
    <source>
        <dbReference type="Proteomes" id="UP000271337"/>
    </source>
</evidence>
<reference evidence="5 6" key="1">
    <citation type="journal article" date="2018" name="BMC Genomics">
        <title>Genomic evidence for intraspecific hybridization in a clonal and extremely halotolerant yeast.</title>
        <authorList>
            <person name="Gostincar C."/>
            <person name="Stajich J.E."/>
            <person name="Zupancic J."/>
            <person name="Zalar P."/>
            <person name="Gunde-Cimerman N."/>
        </authorList>
    </citation>
    <scope>NUCLEOTIDE SEQUENCE [LARGE SCALE GENOMIC DNA]</scope>
    <source>
        <strain evidence="4 6">EXF-6651</strain>
        <strain evidence="3 5">EXF-6669</strain>
    </source>
</reference>
<evidence type="ECO:0000313" key="6">
    <source>
        <dbReference type="Proteomes" id="UP000276864"/>
    </source>
</evidence>
<accession>A0A3M7AFY4</accession>
<feature type="region of interest" description="Disordered" evidence="2">
    <location>
        <begin position="371"/>
        <end position="391"/>
    </location>
</feature>
<feature type="compositionally biased region" description="Low complexity" evidence="2">
    <location>
        <begin position="287"/>
        <end position="301"/>
    </location>
</feature>
<dbReference type="EMBL" id="QWIM01000960">
    <property type="protein sequence ID" value="RMY29532.1"/>
    <property type="molecule type" value="Genomic_DNA"/>
</dbReference>
<dbReference type="EMBL" id="QWIL01000002">
    <property type="protein sequence ID" value="RMY26411.1"/>
    <property type="molecule type" value="Genomic_DNA"/>
</dbReference>